<feature type="binding site" description="axial binding residue" evidence="9">
    <location>
        <position position="194"/>
    </location>
    <ligand>
        <name>heme c</name>
        <dbReference type="ChEBI" id="CHEBI:61717"/>
        <label>2</label>
    </ligand>
    <ligandPart>
        <name>Fe</name>
        <dbReference type="ChEBI" id="CHEBI:18248"/>
    </ligandPart>
</feature>
<evidence type="ECO:0000256" key="5">
    <source>
        <dbReference type="ARBA" id="ARBA00022764"/>
    </source>
</evidence>
<accession>A0A0C5J6V0</accession>
<keyword evidence="7 9" id="KW-0408">Iron</keyword>
<feature type="chain" id="PRO_5002186557" evidence="10">
    <location>
        <begin position="20"/>
        <end position="217"/>
    </location>
</feature>
<feature type="binding site" description="covalent" evidence="8">
    <location>
        <position position="49"/>
    </location>
    <ligand>
        <name>heme c</name>
        <dbReference type="ChEBI" id="CHEBI:61717"/>
        <label>1</label>
    </ligand>
</feature>
<dbReference type="AlphaFoldDB" id="A0A0C5J6V0"/>
<proteinExistence type="predicted"/>
<sequence length="217" mass="22602">MSRSLFALIFAVITCSAHATGTAKVSAHAAPMGDAARGKEIATTVCAACHGADGNSLIPVNPTLAGQSYDYLLKQMTNFKAADGQPALRANAVMGGMIAPYDLGQMRDLAAYFATQTAKPGAAKNEATIKLGQTIYRRGDASKGLPACASCHGPTGAGIPAQYPRVGGQHADYAEVQLKAFRDGTRANDPAKIMRTIALKMTDAEIKAVTDYMAGLH</sequence>
<organism evidence="12 13">
    <name type="scientific">Rugosibacter aromaticivorans</name>
    <dbReference type="NCBI Taxonomy" id="1565605"/>
    <lineage>
        <taxon>Bacteria</taxon>
        <taxon>Pseudomonadati</taxon>
        <taxon>Pseudomonadota</taxon>
        <taxon>Betaproteobacteria</taxon>
        <taxon>Nitrosomonadales</taxon>
        <taxon>Sterolibacteriaceae</taxon>
        <taxon>Rugosibacter</taxon>
    </lineage>
</organism>
<evidence type="ECO:0000313" key="12">
    <source>
        <dbReference type="EMBL" id="AJP47379.1"/>
    </source>
</evidence>
<evidence type="ECO:0000256" key="2">
    <source>
        <dbReference type="ARBA" id="ARBA00022448"/>
    </source>
</evidence>
<feature type="domain" description="Cytochrome c" evidence="11">
    <location>
        <begin position="127"/>
        <end position="217"/>
    </location>
</feature>
<dbReference type="InterPro" id="IPR024167">
    <property type="entry name" value="Cytochrome_c4-like"/>
</dbReference>
<evidence type="ECO:0000256" key="8">
    <source>
        <dbReference type="PIRSR" id="PIRSR000005-1"/>
    </source>
</evidence>
<evidence type="ECO:0000256" key="3">
    <source>
        <dbReference type="ARBA" id="ARBA00022617"/>
    </source>
</evidence>
<dbReference type="HOGENOM" id="CLU_076280_2_1_4"/>
<feature type="binding site" description="axial binding residue" evidence="9">
    <location>
        <position position="50"/>
    </location>
    <ligand>
        <name>heme c</name>
        <dbReference type="ChEBI" id="CHEBI:61717"/>
        <label>1</label>
    </ligand>
    <ligandPart>
        <name>Fe</name>
        <dbReference type="ChEBI" id="CHEBI:18248"/>
    </ligandPart>
</feature>
<feature type="binding site" description="covalent" evidence="8">
    <location>
        <position position="46"/>
    </location>
    <ligand>
        <name>heme c</name>
        <dbReference type="ChEBI" id="CHEBI:61717"/>
        <label>1</label>
    </ligand>
</feature>
<evidence type="ECO:0000256" key="1">
    <source>
        <dbReference type="ARBA" id="ARBA00004418"/>
    </source>
</evidence>
<feature type="binding site" description="covalent" evidence="8">
    <location>
        <position position="148"/>
    </location>
    <ligand>
        <name>heme c</name>
        <dbReference type="ChEBI" id="CHEBI:61717"/>
        <label>2</label>
    </ligand>
</feature>
<dbReference type="GO" id="GO:0009055">
    <property type="term" value="F:electron transfer activity"/>
    <property type="evidence" value="ECO:0007669"/>
    <property type="project" value="InterPro"/>
</dbReference>
<keyword evidence="6" id="KW-0249">Electron transport</keyword>
<gene>
    <name evidence="12" type="ORF">PG1C_00775</name>
</gene>
<dbReference type="EMBL" id="CP010554">
    <property type="protein sequence ID" value="AJP47379.1"/>
    <property type="molecule type" value="Genomic_DNA"/>
</dbReference>
<comment type="subcellular location">
    <subcellularLocation>
        <location evidence="1">Periplasm</location>
    </subcellularLocation>
</comment>
<evidence type="ECO:0000256" key="10">
    <source>
        <dbReference type="SAM" id="SignalP"/>
    </source>
</evidence>
<dbReference type="GO" id="GO:0020037">
    <property type="term" value="F:heme binding"/>
    <property type="evidence" value="ECO:0007669"/>
    <property type="project" value="InterPro"/>
</dbReference>
<dbReference type="PATRIC" id="fig|1565605.3.peg.164"/>
<dbReference type="SUPFAM" id="SSF46626">
    <property type="entry name" value="Cytochrome c"/>
    <property type="match status" value="2"/>
</dbReference>
<keyword evidence="3 8" id="KW-0349">Heme</keyword>
<feature type="binding site" description="axial binding residue" evidence="9">
    <location>
        <position position="94"/>
    </location>
    <ligand>
        <name>heme c</name>
        <dbReference type="ChEBI" id="CHEBI:61717"/>
        <label>1</label>
    </ligand>
    <ligandPart>
        <name>Fe</name>
        <dbReference type="ChEBI" id="CHEBI:18248"/>
    </ligandPart>
</feature>
<protein>
    <submittedName>
        <fullName evidence="12">Cytochrome C</fullName>
    </submittedName>
</protein>
<dbReference type="GO" id="GO:0042597">
    <property type="term" value="C:periplasmic space"/>
    <property type="evidence" value="ECO:0007669"/>
    <property type="project" value="UniProtKB-SubCell"/>
</dbReference>
<dbReference type="GO" id="GO:0005506">
    <property type="term" value="F:iron ion binding"/>
    <property type="evidence" value="ECO:0007669"/>
    <property type="project" value="InterPro"/>
</dbReference>
<dbReference type="PROSITE" id="PS51007">
    <property type="entry name" value="CYTC"/>
    <property type="match status" value="2"/>
</dbReference>
<evidence type="ECO:0000256" key="4">
    <source>
        <dbReference type="ARBA" id="ARBA00022723"/>
    </source>
</evidence>
<comment type="PTM">
    <text evidence="8">Binds 2 heme c groups covalently per subunit.</text>
</comment>
<feature type="binding site" description="axial binding residue" evidence="9">
    <location>
        <position position="152"/>
    </location>
    <ligand>
        <name>heme c</name>
        <dbReference type="ChEBI" id="CHEBI:61717"/>
        <label>2</label>
    </ligand>
    <ligandPart>
        <name>Fe</name>
        <dbReference type="ChEBI" id="CHEBI:18248"/>
    </ligandPart>
</feature>
<keyword evidence="2" id="KW-0813">Transport</keyword>
<evidence type="ECO:0000256" key="7">
    <source>
        <dbReference type="ARBA" id="ARBA00023004"/>
    </source>
</evidence>
<dbReference type="InterPro" id="IPR036909">
    <property type="entry name" value="Cyt_c-like_dom_sf"/>
</dbReference>
<dbReference type="PIRSF" id="PIRSF000005">
    <property type="entry name" value="Cytochrome_c4"/>
    <property type="match status" value="1"/>
</dbReference>
<dbReference type="PANTHER" id="PTHR33751:SF9">
    <property type="entry name" value="CYTOCHROME C4"/>
    <property type="match status" value="1"/>
</dbReference>
<keyword evidence="5" id="KW-0574">Periplasm</keyword>
<dbReference type="STRING" id="1565605.PG1C_00775"/>
<keyword evidence="13" id="KW-1185">Reference proteome</keyword>
<evidence type="ECO:0000256" key="9">
    <source>
        <dbReference type="PIRSR" id="PIRSR000005-2"/>
    </source>
</evidence>
<dbReference type="Proteomes" id="UP000061603">
    <property type="component" value="Chromosome"/>
</dbReference>
<reference evidence="12 13" key="1">
    <citation type="journal article" date="2015" name="Genome Announc.">
        <title>Complete Genome Sequence of a Novel Bacterium within the Family Rhodocyclaceae That Degrades Polycyclic Aromatic Hydrocarbons.</title>
        <authorList>
            <person name="Singleton D.R."/>
            <person name="Dickey A.N."/>
            <person name="Scholl E.H."/>
            <person name="Wright F.A."/>
            <person name="Aitken M.D."/>
        </authorList>
    </citation>
    <scope>NUCLEOTIDE SEQUENCE [LARGE SCALE GENOMIC DNA]</scope>
    <source>
        <strain evidence="13">PG1-Ca6</strain>
    </source>
</reference>
<dbReference type="Gene3D" id="1.10.760.10">
    <property type="entry name" value="Cytochrome c-like domain"/>
    <property type="match status" value="2"/>
</dbReference>
<name>A0A0C5J6V0_9PROT</name>
<dbReference type="InterPro" id="IPR050597">
    <property type="entry name" value="Cytochrome_c_Oxidase_Subunit"/>
</dbReference>
<dbReference type="PANTHER" id="PTHR33751">
    <property type="entry name" value="CBB3-TYPE CYTOCHROME C OXIDASE SUBUNIT FIXP"/>
    <property type="match status" value="1"/>
</dbReference>
<evidence type="ECO:0000256" key="6">
    <source>
        <dbReference type="ARBA" id="ARBA00022982"/>
    </source>
</evidence>
<evidence type="ECO:0000313" key="13">
    <source>
        <dbReference type="Proteomes" id="UP000061603"/>
    </source>
</evidence>
<dbReference type="Pfam" id="PF00034">
    <property type="entry name" value="Cytochrom_C"/>
    <property type="match status" value="2"/>
</dbReference>
<feature type="binding site" description="covalent" evidence="8">
    <location>
        <position position="151"/>
    </location>
    <ligand>
        <name>heme c</name>
        <dbReference type="ChEBI" id="CHEBI:61717"/>
        <label>2</label>
    </ligand>
</feature>
<feature type="domain" description="Cytochrome c" evidence="11">
    <location>
        <begin position="33"/>
        <end position="117"/>
    </location>
</feature>
<keyword evidence="4 9" id="KW-0479">Metal-binding</keyword>
<dbReference type="KEGG" id="rbu:PG1C_00775"/>
<dbReference type="RefSeq" id="WP_202635559.1">
    <property type="nucleotide sequence ID" value="NZ_CP010554.1"/>
</dbReference>
<feature type="signal peptide" evidence="10">
    <location>
        <begin position="1"/>
        <end position="19"/>
    </location>
</feature>
<dbReference type="InterPro" id="IPR009056">
    <property type="entry name" value="Cyt_c-like_dom"/>
</dbReference>
<evidence type="ECO:0000259" key="11">
    <source>
        <dbReference type="PROSITE" id="PS51007"/>
    </source>
</evidence>
<keyword evidence="10" id="KW-0732">Signal</keyword>